<feature type="domain" description="MADS-box" evidence="7">
    <location>
        <begin position="1"/>
        <end position="61"/>
    </location>
</feature>
<evidence type="ECO:0000256" key="3">
    <source>
        <dbReference type="ARBA" id="ARBA00023125"/>
    </source>
</evidence>
<keyword evidence="10" id="KW-1185">Reference proteome</keyword>
<gene>
    <name evidence="9" type="ORF">STAS_26374</name>
</gene>
<accession>A0A5A7QW54</accession>
<dbReference type="Pfam" id="PF01486">
    <property type="entry name" value="K-box"/>
    <property type="match status" value="1"/>
</dbReference>
<sequence>MGRGKIEVKRIENNTSRQVTFSKRRAGLIKKTHELSVLCDAQIGLIVFSSKGKLTEYCTPTLCMKQIIDRYVKTKGILIPEHENRSGPVPYNDQYYKELTRMKNETLSLQLSLQRYKGDDLSSVQFEELNELEQQLEHSVRKVRARKFQLLQEQLENLKRTEVLMEKENQEMYNWLMSNQIQKQVEIEQQQQQHELKLLEEQPNLLQNQFAFFGDELHLGSTLPLMNTNSSSAYRLQPTQPNLQDFGLQSTGNIGKIRNLWQVFVILKDESDYATSIGIIFYDGEIWGLLISSNYWFYEITADIMGMWDLLQLLTTCFFYLFLSSQKTTQATSHIFRWRLVSGDFSAEHDRYRWFFYVVYGKGQRQKTPHKG</sequence>
<comment type="subcellular location">
    <subcellularLocation>
        <location evidence="1">Nucleus</location>
    </subcellularLocation>
</comment>
<keyword evidence="5" id="KW-0539">Nucleus</keyword>
<dbReference type="InterPro" id="IPR002487">
    <property type="entry name" value="TF_Kbox"/>
</dbReference>
<evidence type="ECO:0000259" key="8">
    <source>
        <dbReference type="PROSITE" id="PS51297"/>
    </source>
</evidence>
<dbReference type="OrthoDB" id="1898716at2759"/>
<protein>
    <submittedName>
        <fullName evidence="9">MADS-box transcription factor 29</fullName>
    </submittedName>
</protein>
<evidence type="ECO:0000256" key="5">
    <source>
        <dbReference type="ARBA" id="ARBA00023242"/>
    </source>
</evidence>
<dbReference type="GO" id="GO:0003700">
    <property type="term" value="F:DNA-binding transcription factor activity"/>
    <property type="evidence" value="ECO:0007669"/>
    <property type="project" value="InterPro"/>
</dbReference>
<dbReference type="GO" id="GO:0000977">
    <property type="term" value="F:RNA polymerase II transcription regulatory region sequence-specific DNA binding"/>
    <property type="evidence" value="ECO:0007669"/>
    <property type="project" value="InterPro"/>
</dbReference>
<name>A0A5A7QW54_STRAF</name>
<dbReference type="EMBL" id="BKCP01008515">
    <property type="protein sequence ID" value="GER49152.1"/>
    <property type="molecule type" value="Genomic_DNA"/>
</dbReference>
<proteinExistence type="predicted"/>
<dbReference type="SUPFAM" id="SSF55455">
    <property type="entry name" value="SRF-like"/>
    <property type="match status" value="1"/>
</dbReference>
<dbReference type="InterPro" id="IPR002100">
    <property type="entry name" value="TF_MADSbox"/>
</dbReference>
<dbReference type="GO" id="GO:0005634">
    <property type="term" value="C:nucleus"/>
    <property type="evidence" value="ECO:0007669"/>
    <property type="project" value="UniProtKB-SubCell"/>
</dbReference>
<organism evidence="9 10">
    <name type="scientific">Striga asiatica</name>
    <name type="common">Asiatic witchweed</name>
    <name type="synonym">Buchnera asiatica</name>
    <dbReference type="NCBI Taxonomy" id="4170"/>
    <lineage>
        <taxon>Eukaryota</taxon>
        <taxon>Viridiplantae</taxon>
        <taxon>Streptophyta</taxon>
        <taxon>Embryophyta</taxon>
        <taxon>Tracheophyta</taxon>
        <taxon>Spermatophyta</taxon>
        <taxon>Magnoliopsida</taxon>
        <taxon>eudicotyledons</taxon>
        <taxon>Gunneridae</taxon>
        <taxon>Pentapetalae</taxon>
        <taxon>asterids</taxon>
        <taxon>lamiids</taxon>
        <taxon>Lamiales</taxon>
        <taxon>Orobanchaceae</taxon>
        <taxon>Buchnereae</taxon>
        <taxon>Striga</taxon>
    </lineage>
</organism>
<feature type="domain" description="K-box" evidence="8">
    <location>
        <begin position="92"/>
        <end position="184"/>
    </location>
</feature>
<keyword evidence="6" id="KW-0175">Coiled coil</keyword>
<evidence type="ECO:0000256" key="6">
    <source>
        <dbReference type="SAM" id="Coils"/>
    </source>
</evidence>
<dbReference type="PROSITE" id="PS50066">
    <property type="entry name" value="MADS_BOX_2"/>
    <property type="match status" value="1"/>
</dbReference>
<comment type="caution">
    <text evidence="9">The sequence shown here is derived from an EMBL/GenBank/DDBJ whole genome shotgun (WGS) entry which is preliminary data.</text>
</comment>
<feature type="coiled-coil region" evidence="6">
    <location>
        <begin position="126"/>
        <end position="202"/>
    </location>
</feature>
<reference evidence="10" key="1">
    <citation type="journal article" date="2019" name="Curr. Biol.">
        <title>Genome Sequence of Striga asiatica Provides Insight into the Evolution of Plant Parasitism.</title>
        <authorList>
            <person name="Yoshida S."/>
            <person name="Kim S."/>
            <person name="Wafula E.K."/>
            <person name="Tanskanen J."/>
            <person name="Kim Y.M."/>
            <person name="Honaas L."/>
            <person name="Yang Z."/>
            <person name="Spallek T."/>
            <person name="Conn C.E."/>
            <person name="Ichihashi Y."/>
            <person name="Cheong K."/>
            <person name="Cui S."/>
            <person name="Der J.P."/>
            <person name="Gundlach H."/>
            <person name="Jiao Y."/>
            <person name="Hori C."/>
            <person name="Ishida J.K."/>
            <person name="Kasahara H."/>
            <person name="Kiba T."/>
            <person name="Kim M.S."/>
            <person name="Koo N."/>
            <person name="Laohavisit A."/>
            <person name="Lee Y.H."/>
            <person name="Lumba S."/>
            <person name="McCourt P."/>
            <person name="Mortimer J.C."/>
            <person name="Mutuku J.M."/>
            <person name="Nomura T."/>
            <person name="Sasaki-Sekimoto Y."/>
            <person name="Seto Y."/>
            <person name="Wang Y."/>
            <person name="Wakatake T."/>
            <person name="Sakakibara H."/>
            <person name="Demura T."/>
            <person name="Yamaguchi S."/>
            <person name="Yoneyama K."/>
            <person name="Manabe R.I."/>
            <person name="Nelson D.C."/>
            <person name="Schulman A.H."/>
            <person name="Timko M.P."/>
            <person name="dePamphilis C.W."/>
            <person name="Choi D."/>
            <person name="Shirasu K."/>
        </authorList>
    </citation>
    <scope>NUCLEOTIDE SEQUENCE [LARGE SCALE GENOMIC DNA]</scope>
    <source>
        <strain evidence="10">cv. UVA1</strain>
    </source>
</reference>
<keyword evidence="4" id="KW-0804">Transcription</keyword>
<dbReference type="PANTHER" id="PTHR48019">
    <property type="entry name" value="SERUM RESPONSE FACTOR HOMOLOG"/>
    <property type="match status" value="1"/>
</dbReference>
<dbReference type="PROSITE" id="PS00350">
    <property type="entry name" value="MADS_BOX_1"/>
    <property type="match status" value="1"/>
</dbReference>
<evidence type="ECO:0000259" key="7">
    <source>
        <dbReference type="PROSITE" id="PS50066"/>
    </source>
</evidence>
<evidence type="ECO:0000256" key="1">
    <source>
        <dbReference type="ARBA" id="ARBA00004123"/>
    </source>
</evidence>
<dbReference type="AlphaFoldDB" id="A0A5A7QW54"/>
<dbReference type="Pfam" id="PF00319">
    <property type="entry name" value="SRF-TF"/>
    <property type="match status" value="1"/>
</dbReference>
<dbReference type="InterPro" id="IPR033896">
    <property type="entry name" value="MEF2-like_N"/>
</dbReference>
<dbReference type="SMART" id="SM00432">
    <property type="entry name" value="MADS"/>
    <property type="match status" value="1"/>
</dbReference>
<dbReference type="Gene3D" id="3.40.1810.10">
    <property type="entry name" value="Transcription factor, MADS-box"/>
    <property type="match status" value="1"/>
</dbReference>
<dbReference type="PROSITE" id="PS51297">
    <property type="entry name" value="K_BOX"/>
    <property type="match status" value="1"/>
</dbReference>
<dbReference type="GO" id="GO:0045944">
    <property type="term" value="P:positive regulation of transcription by RNA polymerase II"/>
    <property type="evidence" value="ECO:0007669"/>
    <property type="project" value="InterPro"/>
</dbReference>
<keyword evidence="2" id="KW-0805">Transcription regulation</keyword>
<evidence type="ECO:0000313" key="9">
    <source>
        <dbReference type="EMBL" id="GER49152.1"/>
    </source>
</evidence>
<evidence type="ECO:0000256" key="2">
    <source>
        <dbReference type="ARBA" id="ARBA00023015"/>
    </source>
</evidence>
<dbReference type="GO" id="GO:0046983">
    <property type="term" value="F:protein dimerization activity"/>
    <property type="evidence" value="ECO:0007669"/>
    <property type="project" value="InterPro"/>
</dbReference>
<dbReference type="InterPro" id="IPR050142">
    <property type="entry name" value="MADS-box/MEF2_TF"/>
</dbReference>
<dbReference type="InterPro" id="IPR036879">
    <property type="entry name" value="TF_MADSbox_sf"/>
</dbReference>
<dbReference type="CDD" id="cd00265">
    <property type="entry name" value="MADS_MEF2_like"/>
    <property type="match status" value="1"/>
</dbReference>
<dbReference type="Proteomes" id="UP000325081">
    <property type="component" value="Unassembled WGS sequence"/>
</dbReference>
<evidence type="ECO:0000313" key="10">
    <source>
        <dbReference type="Proteomes" id="UP000325081"/>
    </source>
</evidence>
<keyword evidence="3" id="KW-0238">DNA-binding</keyword>
<dbReference type="PRINTS" id="PR00404">
    <property type="entry name" value="MADSDOMAIN"/>
</dbReference>
<evidence type="ECO:0000256" key="4">
    <source>
        <dbReference type="ARBA" id="ARBA00023163"/>
    </source>
</evidence>